<name>A0AB72UGA7_9PROT</name>
<dbReference type="RefSeq" id="WP_007089711.1">
    <property type="nucleotide sequence ID" value="NZ_CP004388.1"/>
</dbReference>
<dbReference type="KEGG" id="txi:TH3_15640"/>
<dbReference type="Pfam" id="PF13711">
    <property type="entry name" value="DUF4160"/>
    <property type="match status" value="1"/>
</dbReference>
<dbReference type="GeneID" id="31928805"/>
<accession>A0AB72UGA7</accession>
<organism evidence="1 2">
    <name type="scientific">Thalassospira xiamenensis M-5 = DSM 17429</name>
    <dbReference type="NCBI Taxonomy" id="1123366"/>
    <lineage>
        <taxon>Bacteria</taxon>
        <taxon>Pseudomonadati</taxon>
        <taxon>Pseudomonadota</taxon>
        <taxon>Alphaproteobacteria</taxon>
        <taxon>Rhodospirillales</taxon>
        <taxon>Thalassospiraceae</taxon>
        <taxon>Thalassospira</taxon>
    </lineage>
</organism>
<gene>
    <name evidence="1" type="ORF">TH3_15640</name>
</gene>
<dbReference type="Proteomes" id="UP000007127">
    <property type="component" value="Chromosome"/>
</dbReference>
<dbReference type="EMBL" id="CP004388">
    <property type="protein sequence ID" value="AJD53232.1"/>
    <property type="molecule type" value="Genomic_DNA"/>
</dbReference>
<dbReference type="InterPro" id="IPR025427">
    <property type="entry name" value="DUF4160"/>
</dbReference>
<sequence>MPTIEDFGSFKIYMYFGDHNPPHIHVIGPDFSAKIRIEDAEIFAGDLPGKVTRQASSYVADNRDRLMAIWQDYNG</sequence>
<evidence type="ECO:0008006" key="3">
    <source>
        <dbReference type="Google" id="ProtNLM"/>
    </source>
</evidence>
<evidence type="ECO:0000313" key="2">
    <source>
        <dbReference type="Proteomes" id="UP000007127"/>
    </source>
</evidence>
<reference evidence="1 2" key="1">
    <citation type="journal article" date="2012" name="J. Bacteriol.">
        <title>Genome sequence of Thalassospira xiamenensis type strain M-5.</title>
        <authorList>
            <person name="Lai Q."/>
            <person name="Shao Z."/>
        </authorList>
    </citation>
    <scope>NUCLEOTIDE SEQUENCE [LARGE SCALE GENOMIC DNA]</scope>
    <source>
        <strain evidence="1 2">M-5</strain>
    </source>
</reference>
<evidence type="ECO:0000313" key="1">
    <source>
        <dbReference type="EMBL" id="AJD53232.1"/>
    </source>
</evidence>
<dbReference type="AlphaFoldDB" id="A0AB72UGA7"/>
<protein>
    <recommendedName>
        <fullName evidence="3">DUF4160 domain-containing protein</fullName>
    </recommendedName>
</protein>
<proteinExistence type="predicted"/>